<keyword evidence="3" id="KW-1185">Reference proteome</keyword>
<dbReference type="Proteomes" id="UP000826234">
    <property type="component" value="Unassembled WGS sequence"/>
</dbReference>
<protein>
    <submittedName>
        <fullName evidence="2">Uncharacterized protein</fullName>
    </submittedName>
</protein>
<proteinExistence type="predicted"/>
<reference evidence="2 3" key="1">
    <citation type="journal article" date="2022" name="Gigascience">
        <title>A chromosome-level genome assembly and annotation of the desert horned lizard, Phrynosoma platyrhinos, provides insight into chromosomal rearrangements among reptiles.</title>
        <authorList>
            <person name="Koochekian N."/>
            <person name="Ascanio A."/>
            <person name="Farleigh K."/>
            <person name="Card D.C."/>
            <person name="Schield D.R."/>
            <person name="Castoe T.A."/>
            <person name="Jezkova T."/>
        </authorList>
    </citation>
    <scope>NUCLEOTIDE SEQUENCE [LARGE SCALE GENOMIC DNA]</scope>
    <source>
        <strain evidence="2">NK-2021</strain>
    </source>
</reference>
<accession>A0ABQ7T4A4</accession>
<feature type="region of interest" description="Disordered" evidence="1">
    <location>
        <begin position="61"/>
        <end position="89"/>
    </location>
</feature>
<organism evidence="2 3">
    <name type="scientific">Phrynosoma platyrhinos</name>
    <name type="common">Desert horned lizard</name>
    <dbReference type="NCBI Taxonomy" id="52577"/>
    <lineage>
        <taxon>Eukaryota</taxon>
        <taxon>Metazoa</taxon>
        <taxon>Chordata</taxon>
        <taxon>Craniata</taxon>
        <taxon>Vertebrata</taxon>
        <taxon>Euteleostomi</taxon>
        <taxon>Lepidosauria</taxon>
        <taxon>Squamata</taxon>
        <taxon>Bifurcata</taxon>
        <taxon>Unidentata</taxon>
        <taxon>Episquamata</taxon>
        <taxon>Toxicofera</taxon>
        <taxon>Iguania</taxon>
        <taxon>Phrynosomatidae</taxon>
        <taxon>Phrynosomatinae</taxon>
        <taxon>Phrynosoma</taxon>
    </lineage>
</organism>
<evidence type="ECO:0000256" key="1">
    <source>
        <dbReference type="SAM" id="MobiDB-lite"/>
    </source>
</evidence>
<comment type="caution">
    <text evidence="2">The sequence shown here is derived from an EMBL/GenBank/DDBJ whole genome shotgun (WGS) entry which is preliminary data.</text>
</comment>
<gene>
    <name evidence="2" type="ORF">JD844_032026</name>
</gene>
<evidence type="ECO:0000313" key="2">
    <source>
        <dbReference type="EMBL" id="KAH0624498.1"/>
    </source>
</evidence>
<name>A0ABQ7T4A4_PHRPL</name>
<dbReference type="EMBL" id="JAIPUX010001232">
    <property type="protein sequence ID" value="KAH0624498.1"/>
    <property type="molecule type" value="Genomic_DNA"/>
</dbReference>
<feature type="compositionally biased region" description="Low complexity" evidence="1">
    <location>
        <begin position="75"/>
        <end position="89"/>
    </location>
</feature>
<sequence length="212" mass="23731">MTAIVTVEVPPAISEEGNIILHLVPVEQSLPVDPALAKDKVPLELPELPMASDETLITGEGAQEEPTQSPGATTQSSGQSVGESQQGAVVRRVPVRSVVRHVRADEDIPDRRARWGKLIGRTVIEDSRREGRLNCALARRLNNSLLRAMERDSDTLESLAHSYREDLEETARHRERFYGYMEQLINIARESVQEQWGLRLAMYSLINLVRMG</sequence>
<feature type="compositionally biased region" description="Polar residues" evidence="1">
    <location>
        <begin position="65"/>
        <end position="74"/>
    </location>
</feature>
<evidence type="ECO:0000313" key="3">
    <source>
        <dbReference type="Proteomes" id="UP000826234"/>
    </source>
</evidence>